<sequence>MERSSRYCKLTYEEIAERYLSGQSSAEISAAAGGTSRSIRRILNKLNVEMRPRGSWKRKHTLNEDYFKHWSDKMAYLLGFFVADGCVSGELQTISFSQNDKAILEDIRNELGSTHKIYFNEKTNVYTLYLHSKIMKTDLVDLHGIQPNKSKTIEFPHIPDQYISHFIRGLFDGDGHLYRTKYYICFVGGSKAFMVKLCQILNGFNFNSKVVQTSSYYRVYVSGKDDVKRFGEWIYTNKSLYLDRKYKAFGIEN</sequence>
<proteinExistence type="predicted"/>
<dbReference type="AlphaFoldDB" id="A0AAJ2KTQ0"/>
<dbReference type="PROSITE" id="PS50819">
    <property type="entry name" value="INTEIN_ENDONUCLEASE"/>
    <property type="match status" value="1"/>
</dbReference>
<dbReference type="InterPro" id="IPR006142">
    <property type="entry name" value="INTEIN"/>
</dbReference>
<dbReference type="SUPFAM" id="SSF55608">
    <property type="entry name" value="Homing endonucleases"/>
    <property type="match status" value="2"/>
</dbReference>
<keyword evidence="2" id="KW-0540">Nuclease</keyword>
<dbReference type="GO" id="GO:0016539">
    <property type="term" value="P:intein-mediated protein splicing"/>
    <property type="evidence" value="ECO:0007669"/>
    <property type="project" value="InterPro"/>
</dbReference>
<dbReference type="InterPro" id="IPR004042">
    <property type="entry name" value="Intein_endonuc_central"/>
</dbReference>
<gene>
    <name evidence="2" type="ORF">RYX45_04705</name>
</gene>
<feature type="domain" description="DOD-type homing endonuclease" evidence="1">
    <location>
        <begin position="77"/>
        <end position="206"/>
    </location>
</feature>
<dbReference type="PRINTS" id="PR00379">
    <property type="entry name" value="INTEIN"/>
</dbReference>
<accession>A0AAJ2KTQ0</accession>
<dbReference type="Pfam" id="PF14528">
    <property type="entry name" value="LAGLIDADG_3"/>
    <property type="match status" value="2"/>
</dbReference>
<organism evidence="2 3">
    <name type="scientific">Alkalihalophilus pseudofirmus</name>
    <name type="common">Bacillus pseudofirmus</name>
    <dbReference type="NCBI Taxonomy" id="79885"/>
    <lineage>
        <taxon>Bacteria</taxon>
        <taxon>Bacillati</taxon>
        <taxon>Bacillota</taxon>
        <taxon>Bacilli</taxon>
        <taxon>Bacillales</taxon>
        <taxon>Bacillaceae</taxon>
        <taxon>Alkalihalophilus</taxon>
    </lineage>
</organism>
<evidence type="ECO:0000313" key="3">
    <source>
        <dbReference type="Proteomes" id="UP001285636"/>
    </source>
</evidence>
<evidence type="ECO:0000259" key="1">
    <source>
        <dbReference type="PROSITE" id="PS50819"/>
    </source>
</evidence>
<dbReference type="RefSeq" id="WP_323465975.1">
    <property type="nucleotide sequence ID" value="NZ_CP144224.1"/>
</dbReference>
<dbReference type="GO" id="GO:0004519">
    <property type="term" value="F:endonuclease activity"/>
    <property type="evidence" value="ECO:0007669"/>
    <property type="project" value="UniProtKB-KW"/>
</dbReference>
<dbReference type="EMBL" id="JAWJAY010000001">
    <property type="protein sequence ID" value="MDV2884469.1"/>
    <property type="molecule type" value="Genomic_DNA"/>
</dbReference>
<dbReference type="Gene3D" id="3.10.28.10">
    <property type="entry name" value="Homing endonucleases"/>
    <property type="match status" value="1"/>
</dbReference>
<evidence type="ECO:0000313" key="2">
    <source>
        <dbReference type="EMBL" id="MDV2884469.1"/>
    </source>
</evidence>
<dbReference type="Proteomes" id="UP001285636">
    <property type="component" value="Unassembled WGS sequence"/>
</dbReference>
<dbReference type="InterPro" id="IPR027434">
    <property type="entry name" value="Homing_endonucl"/>
</dbReference>
<protein>
    <submittedName>
        <fullName evidence="2">LAGLIDADG family homing endonuclease</fullName>
    </submittedName>
</protein>
<dbReference type="InterPro" id="IPR004860">
    <property type="entry name" value="LAGLIDADG_dom"/>
</dbReference>
<comment type="caution">
    <text evidence="2">The sequence shown here is derived from an EMBL/GenBank/DDBJ whole genome shotgun (WGS) entry which is preliminary data.</text>
</comment>
<name>A0AAJ2KTQ0_ALKPS</name>
<keyword evidence="2" id="KW-0378">Hydrolase</keyword>
<keyword evidence="2" id="KW-0255">Endonuclease</keyword>
<reference evidence="2" key="1">
    <citation type="submission" date="2023-10" db="EMBL/GenBank/DDBJ databases">
        <title>Screening of Alkalihalophilus pseudofirmusBZ-TG-HK211 and Its Alleviation of Salt Stress on Rapeseed Growth.</title>
        <authorList>
            <person name="Zhao B."/>
            <person name="Guo T."/>
        </authorList>
    </citation>
    <scope>NUCLEOTIDE SEQUENCE</scope>
    <source>
        <strain evidence="2">BZ-TG-HK211</strain>
    </source>
</reference>